<dbReference type="Proteomes" id="UP000037035">
    <property type="component" value="Unassembled WGS sequence"/>
</dbReference>
<organism evidence="1 3">
    <name type="scientific">Puccinia sorghi</name>
    <dbReference type="NCBI Taxonomy" id="27349"/>
    <lineage>
        <taxon>Eukaryota</taxon>
        <taxon>Fungi</taxon>
        <taxon>Dikarya</taxon>
        <taxon>Basidiomycota</taxon>
        <taxon>Pucciniomycotina</taxon>
        <taxon>Pucciniomycetes</taxon>
        <taxon>Pucciniales</taxon>
        <taxon>Pucciniaceae</taxon>
        <taxon>Puccinia</taxon>
    </lineage>
</organism>
<dbReference type="EMBL" id="LAVV01007696">
    <property type="protein sequence ID" value="KNZ55070.1"/>
    <property type="molecule type" value="Genomic_DNA"/>
</dbReference>
<keyword evidence="3" id="KW-1185">Reference proteome</keyword>
<name>A0A0L6V4J7_9BASI</name>
<dbReference type="OrthoDB" id="2506572at2759"/>
<evidence type="ECO:0000313" key="1">
    <source>
        <dbReference type="EMBL" id="KNZ55070.1"/>
    </source>
</evidence>
<comment type="caution">
    <text evidence="1">The sequence shown here is derived from an EMBL/GenBank/DDBJ whole genome shotgun (WGS) entry which is preliminary data.</text>
</comment>
<proteinExistence type="predicted"/>
<dbReference type="VEuPathDB" id="FungiDB:VP01_2775g1"/>
<evidence type="ECO:0000313" key="2">
    <source>
        <dbReference type="EMBL" id="KNZ61641.1"/>
    </source>
</evidence>
<gene>
    <name evidence="2" type="ORF">VP01_1375g5</name>
    <name evidence="1" type="ORF">VP01_2775g1</name>
</gene>
<accession>A0A0L6V4J7</accession>
<reference evidence="1 3" key="1">
    <citation type="submission" date="2015-08" db="EMBL/GenBank/DDBJ databases">
        <title>Next Generation Sequencing and Analysis of the Genome of Puccinia sorghi L Schw, the Causal Agent of Maize Common Rust.</title>
        <authorList>
            <person name="Rochi L."/>
            <person name="Burguener G."/>
            <person name="Darino M."/>
            <person name="Turjanski A."/>
            <person name="Kreff E."/>
            <person name="Dieguez M.J."/>
            <person name="Sacco F."/>
        </authorList>
    </citation>
    <scope>NUCLEOTIDE SEQUENCE [LARGE SCALE GENOMIC DNA]</scope>
    <source>
        <strain evidence="1 3">RO10H11247</strain>
    </source>
</reference>
<protein>
    <submittedName>
        <fullName evidence="1">Uncharacterized protein</fullName>
    </submittedName>
</protein>
<dbReference type="AlphaFoldDB" id="A0A0L6V4J7"/>
<evidence type="ECO:0000313" key="3">
    <source>
        <dbReference type="Proteomes" id="UP000037035"/>
    </source>
</evidence>
<sequence>MELFDHIKCSSETEVISKKNLLMQPMHWRSSEFSKLARQLDQIHITKMLTLQGPQHVQAFNIEHIRKPLDTPSANPQFNNVPHNLPINCYSSEYISTLSDIEKQLLSTRPPVDLSRLLSITKSSSMYFKHNVSFHQFPH</sequence>
<dbReference type="EMBL" id="LAVV01004176">
    <property type="protein sequence ID" value="KNZ61641.1"/>
    <property type="molecule type" value="Genomic_DNA"/>
</dbReference>
<dbReference type="VEuPathDB" id="FungiDB:VP01_1375g5"/>